<evidence type="ECO:0000313" key="1">
    <source>
        <dbReference type="EMBL" id="PYC19550.1"/>
    </source>
</evidence>
<dbReference type="Proteomes" id="UP000248146">
    <property type="component" value="Unassembled WGS sequence"/>
</dbReference>
<dbReference type="EMBL" id="QJRX01000014">
    <property type="protein sequence ID" value="PYC19550.1"/>
    <property type="molecule type" value="Genomic_DNA"/>
</dbReference>
<dbReference type="OrthoDB" id="7020264at2"/>
<sequence>MADRNNYTVLVPYPKGGGHWTRKGDKVDLLDVEALALRQAGRIKLTAELEAEQAAPVTTKKTAAKD</sequence>
<protein>
    <submittedName>
        <fullName evidence="1">Uncharacterized protein</fullName>
    </submittedName>
</protein>
<accession>A0A2V4L417</accession>
<dbReference type="AlphaFoldDB" id="A0A2V4L417"/>
<gene>
    <name evidence="1" type="ORF">DMO17_19430</name>
</gene>
<organism evidence="1 2">
    <name type="scientific">Aquipseudomonas alcaligenes</name>
    <name type="common">Pseudomonas alcaligenes</name>
    <dbReference type="NCBI Taxonomy" id="43263"/>
    <lineage>
        <taxon>Bacteria</taxon>
        <taxon>Pseudomonadati</taxon>
        <taxon>Pseudomonadota</taxon>
        <taxon>Gammaproteobacteria</taxon>
        <taxon>Pseudomonadales</taxon>
        <taxon>Pseudomonadaceae</taxon>
        <taxon>Aquipseudomonas</taxon>
    </lineage>
</organism>
<proteinExistence type="predicted"/>
<evidence type="ECO:0000313" key="2">
    <source>
        <dbReference type="Proteomes" id="UP000248146"/>
    </source>
</evidence>
<comment type="caution">
    <text evidence="1">The sequence shown here is derived from an EMBL/GenBank/DDBJ whole genome shotgun (WGS) entry which is preliminary data.</text>
</comment>
<dbReference type="RefSeq" id="WP_110684132.1">
    <property type="nucleotide sequence ID" value="NZ_QJRX01000014.1"/>
</dbReference>
<reference evidence="1 2" key="1">
    <citation type="submission" date="2018-06" db="EMBL/GenBank/DDBJ databases">
        <title>Pseudomonas diversity within urban Lake Michigan freshwaters.</title>
        <authorList>
            <person name="Batrich M."/>
            <person name="Hatzopoulos T."/>
            <person name="Putonti C."/>
        </authorList>
    </citation>
    <scope>NUCLEOTIDE SEQUENCE [LARGE SCALE GENOMIC DNA]</scope>
    <source>
        <strain evidence="1 2">MB-090714</strain>
    </source>
</reference>
<name>A0A2V4L417_AQUAC</name>